<dbReference type="Gene3D" id="2.40.30.30">
    <property type="entry name" value="Riboflavin kinase-like"/>
    <property type="match status" value="1"/>
</dbReference>
<protein>
    <recommendedName>
        <fullName evidence="5">Riboflavin kinase</fullName>
        <ecNumber evidence="4">2.7.1.26</ecNumber>
    </recommendedName>
    <alternativeName>
        <fullName evidence="11">Flavin mononucleotide kinase 1</fullName>
    </alternativeName>
</protein>
<evidence type="ECO:0000256" key="8">
    <source>
        <dbReference type="ARBA" id="ARBA00022679"/>
    </source>
</evidence>
<feature type="domain" description="Riboflavin kinase" evidence="12">
    <location>
        <begin position="12"/>
        <end position="165"/>
    </location>
</feature>
<dbReference type="OrthoDB" id="276388at2759"/>
<reference evidence="13 14" key="1">
    <citation type="journal article" date="2011" name="Proc. Natl. Acad. Sci. U.S.A.">
        <title>Comparative genomics of xylose-fermenting fungi for enhanced biofuel production.</title>
        <authorList>
            <person name="Wohlbach D.J."/>
            <person name="Kuo A."/>
            <person name="Sato T.K."/>
            <person name="Potts K.M."/>
            <person name="Salamov A.A."/>
            <person name="LaButti K.M."/>
            <person name="Sun H."/>
            <person name="Clum A."/>
            <person name="Pangilinan J.L."/>
            <person name="Lindquist E.A."/>
            <person name="Lucas S."/>
            <person name="Lapidus A."/>
            <person name="Jin M."/>
            <person name="Gunawan C."/>
            <person name="Balan V."/>
            <person name="Dale B.E."/>
            <person name="Jeffries T.W."/>
            <person name="Zinkel R."/>
            <person name="Barry K.W."/>
            <person name="Grigoriev I.V."/>
            <person name="Gasch A.P."/>
        </authorList>
    </citation>
    <scope>NUCLEOTIDE SEQUENCE [LARGE SCALE GENOMIC DNA]</scope>
    <source>
        <strain evidence="14">ATCC 10573 / BCRC 21748 / CBS 615 / JCM 9827 / NBRC 10315 / NRRL Y-1498 / VKM Y-70</strain>
    </source>
</reference>
<dbReference type="STRING" id="590646.G3B5V9"/>
<evidence type="ECO:0000256" key="6">
    <source>
        <dbReference type="ARBA" id="ARBA00022630"/>
    </source>
</evidence>
<evidence type="ECO:0000256" key="11">
    <source>
        <dbReference type="ARBA" id="ARBA00029960"/>
    </source>
</evidence>
<dbReference type="EMBL" id="GL996524">
    <property type="protein sequence ID" value="EGV63317.1"/>
    <property type="molecule type" value="Genomic_DNA"/>
</dbReference>
<evidence type="ECO:0000256" key="10">
    <source>
        <dbReference type="ARBA" id="ARBA00022840"/>
    </source>
</evidence>
<comment type="pathway">
    <text evidence="2">Cofactor biosynthesis; FMN biosynthesis; FMN from riboflavin (ATP route): step 1/1.</text>
</comment>
<dbReference type="PANTHER" id="PTHR22749">
    <property type="entry name" value="RIBOFLAVIN KINASE/FMN ADENYLYLTRANSFERASE"/>
    <property type="match status" value="1"/>
</dbReference>
<dbReference type="AlphaFoldDB" id="G3B5V9"/>
<comment type="function">
    <text evidence="1">Catalyzes the phosphorylation of riboflavin (vitamin B2) to form flavin mononucleotide (FMN) coenzyme.</text>
</comment>
<dbReference type="KEGG" id="cten:18247504"/>
<dbReference type="PANTHER" id="PTHR22749:SF6">
    <property type="entry name" value="RIBOFLAVIN KINASE"/>
    <property type="match status" value="1"/>
</dbReference>
<evidence type="ECO:0000256" key="1">
    <source>
        <dbReference type="ARBA" id="ARBA00003572"/>
    </source>
</evidence>
<evidence type="ECO:0000313" key="13">
    <source>
        <dbReference type="EMBL" id="EGV63317.1"/>
    </source>
</evidence>
<keyword evidence="7" id="KW-0288">FMN</keyword>
<keyword evidence="14" id="KW-1185">Reference proteome</keyword>
<dbReference type="GO" id="GO:0005739">
    <property type="term" value="C:mitochondrion"/>
    <property type="evidence" value="ECO:0007669"/>
    <property type="project" value="TreeGrafter"/>
</dbReference>
<accession>G3B5V9</accession>
<dbReference type="InterPro" id="IPR015865">
    <property type="entry name" value="Riboflavin_kinase_bac/euk"/>
</dbReference>
<keyword evidence="10" id="KW-0067">ATP-binding</keyword>
<dbReference type="HOGENOM" id="CLU_048437_3_2_1"/>
<keyword evidence="8" id="KW-0808">Transferase</keyword>
<evidence type="ECO:0000256" key="3">
    <source>
        <dbReference type="ARBA" id="ARBA00010108"/>
    </source>
</evidence>
<evidence type="ECO:0000313" key="14">
    <source>
        <dbReference type="Proteomes" id="UP000000707"/>
    </source>
</evidence>
<dbReference type="GeneID" id="18247504"/>
<organism evidence="14">
    <name type="scientific">Candida tenuis (strain ATCC 10573 / BCRC 21748 / CBS 615 / JCM 9827 / NBRC 10315 / NRRL Y-1498 / VKM Y-70)</name>
    <name type="common">Yeast</name>
    <name type="synonym">Yamadazyma tenuis</name>
    <dbReference type="NCBI Taxonomy" id="590646"/>
    <lineage>
        <taxon>Eukaryota</taxon>
        <taxon>Fungi</taxon>
        <taxon>Dikarya</taxon>
        <taxon>Ascomycota</taxon>
        <taxon>Saccharomycotina</taxon>
        <taxon>Pichiomycetes</taxon>
        <taxon>Debaryomycetaceae</taxon>
        <taxon>Yamadazyma</taxon>
    </lineage>
</organism>
<dbReference type="SUPFAM" id="SSF82114">
    <property type="entry name" value="Riboflavin kinase-like"/>
    <property type="match status" value="1"/>
</dbReference>
<dbReference type="EC" id="2.7.1.26" evidence="4"/>
<dbReference type="InterPro" id="IPR023465">
    <property type="entry name" value="Riboflavin_kinase_dom_sf"/>
</dbReference>
<dbReference type="SMART" id="SM00904">
    <property type="entry name" value="Flavokinase"/>
    <property type="match status" value="1"/>
</dbReference>
<dbReference type="GO" id="GO:0005524">
    <property type="term" value="F:ATP binding"/>
    <property type="evidence" value="ECO:0007669"/>
    <property type="project" value="UniProtKB-KW"/>
</dbReference>
<dbReference type="Pfam" id="PF01687">
    <property type="entry name" value="Flavokinase"/>
    <property type="match status" value="1"/>
</dbReference>
<sequence length="177" mass="20038">MRDPIKTKISEPYPIIEESEIINGFGRGSSELGIPTANIPISSNLNKLDPGIYFGFSKLIPVSKDLETKKRSDGHLVEFNHGANLSGEETCVFPMVMSIGYNPFYNNTEKTAEVHIIHKFQDNFYGAKIKHAVLGYIRPELNYTTKEALIEDINLDIEMALRALESSEYNQYKHKIL</sequence>
<evidence type="ECO:0000256" key="9">
    <source>
        <dbReference type="ARBA" id="ARBA00022741"/>
    </source>
</evidence>
<evidence type="ECO:0000256" key="4">
    <source>
        <dbReference type="ARBA" id="ARBA00012105"/>
    </source>
</evidence>
<keyword evidence="13" id="KW-0418">Kinase</keyword>
<dbReference type="GO" id="GO:0008531">
    <property type="term" value="F:riboflavin kinase activity"/>
    <property type="evidence" value="ECO:0007669"/>
    <property type="project" value="UniProtKB-EC"/>
</dbReference>
<dbReference type="InterPro" id="IPR023468">
    <property type="entry name" value="Riboflavin_kinase"/>
</dbReference>
<comment type="similarity">
    <text evidence="3">Belongs to the flavokinase family.</text>
</comment>
<evidence type="ECO:0000256" key="2">
    <source>
        <dbReference type="ARBA" id="ARBA00005201"/>
    </source>
</evidence>
<keyword evidence="6" id="KW-0285">Flavoprotein</keyword>
<gene>
    <name evidence="13" type="ORF">CANTEDRAFT_114611</name>
</gene>
<dbReference type="Proteomes" id="UP000000707">
    <property type="component" value="Unassembled WGS sequence"/>
</dbReference>
<evidence type="ECO:0000259" key="12">
    <source>
        <dbReference type="SMART" id="SM00904"/>
    </source>
</evidence>
<proteinExistence type="inferred from homology"/>
<name>G3B5V9_CANTC</name>
<evidence type="ECO:0000256" key="5">
    <source>
        <dbReference type="ARBA" id="ARBA00017394"/>
    </source>
</evidence>
<evidence type="ECO:0000256" key="7">
    <source>
        <dbReference type="ARBA" id="ARBA00022643"/>
    </source>
</evidence>
<dbReference type="UniPathway" id="UPA00276">
    <property type="reaction ID" value="UER00406"/>
</dbReference>
<dbReference type="GO" id="GO:0009398">
    <property type="term" value="P:FMN biosynthetic process"/>
    <property type="evidence" value="ECO:0007669"/>
    <property type="project" value="UniProtKB-UniPathway"/>
</dbReference>
<dbReference type="eggNOG" id="KOG3110">
    <property type="taxonomic scope" value="Eukaryota"/>
</dbReference>
<keyword evidence="9" id="KW-0547">Nucleotide-binding</keyword>
<dbReference type="GO" id="GO:0009231">
    <property type="term" value="P:riboflavin biosynthetic process"/>
    <property type="evidence" value="ECO:0007669"/>
    <property type="project" value="InterPro"/>
</dbReference>